<evidence type="ECO:0000313" key="9">
    <source>
        <dbReference type="Proteomes" id="UP000176678"/>
    </source>
</evidence>
<reference evidence="8 9" key="1">
    <citation type="journal article" date="2016" name="Nat. Commun.">
        <title>Thousands of microbial genomes shed light on interconnected biogeochemical processes in an aquifer system.</title>
        <authorList>
            <person name="Anantharaman K."/>
            <person name="Brown C.T."/>
            <person name="Hug L.A."/>
            <person name="Sharon I."/>
            <person name="Castelle C.J."/>
            <person name="Probst A.J."/>
            <person name="Thomas B.C."/>
            <person name="Singh A."/>
            <person name="Wilkins M.J."/>
            <person name="Karaoz U."/>
            <person name="Brodie E.L."/>
            <person name="Williams K.H."/>
            <person name="Hubbard S.S."/>
            <person name="Banfield J.F."/>
        </authorList>
    </citation>
    <scope>NUCLEOTIDE SEQUENCE [LARGE SCALE GENOMIC DNA]</scope>
</reference>
<keyword evidence="3 6" id="KW-0249">Electron transport</keyword>
<dbReference type="InterPro" id="IPR017896">
    <property type="entry name" value="4Fe4S_Fe-S-bd"/>
</dbReference>
<organism evidence="8 9">
    <name type="scientific">Candidatus Uhrbacteria bacterium RIFCSPLOWO2_02_FULL_51_9</name>
    <dbReference type="NCBI Taxonomy" id="1802410"/>
    <lineage>
        <taxon>Bacteria</taxon>
        <taxon>Candidatus Uhriibacteriota</taxon>
    </lineage>
</organism>
<dbReference type="PRINTS" id="PR00352">
    <property type="entry name" value="3FE4SFRDOXIN"/>
</dbReference>
<dbReference type="AlphaFoldDB" id="A0A1F7VFT6"/>
<comment type="function">
    <text evidence="6">Ferredoxins are iron-sulfur proteins that transfer electrons in a wide variety of metabolic reactions.</text>
</comment>
<sequence length="82" mass="8930">MGLRKKGKYKKIVIDRDACIGAASCVAVGPGSFQLDAENKAYLVDPEKYDDETLLLAAQSCPVNAISVFDEEGNQMWPPNQP</sequence>
<evidence type="ECO:0000256" key="3">
    <source>
        <dbReference type="ARBA" id="ARBA00022982"/>
    </source>
</evidence>
<dbReference type="Gene3D" id="3.30.70.20">
    <property type="match status" value="1"/>
</dbReference>
<dbReference type="InterPro" id="IPR051269">
    <property type="entry name" value="Fe-S_cluster_ET"/>
</dbReference>
<dbReference type="Proteomes" id="UP000176678">
    <property type="component" value="Unassembled WGS sequence"/>
</dbReference>
<dbReference type="GO" id="GO:0005506">
    <property type="term" value="F:iron ion binding"/>
    <property type="evidence" value="ECO:0007669"/>
    <property type="project" value="UniProtKB-UniRule"/>
</dbReference>
<evidence type="ECO:0000313" key="8">
    <source>
        <dbReference type="EMBL" id="OGL89366.1"/>
    </source>
</evidence>
<dbReference type="STRING" id="1802410.A3H75_02190"/>
<dbReference type="GO" id="GO:0009055">
    <property type="term" value="F:electron transfer activity"/>
    <property type="evidence" value="ECO:0007669"/>
    <property type="project" value="UniProtKB-UniRule"/>
</dbReference>
<keyword evidence="2 6" id="KW-0479">Metal-binding</keyword>
<feature type="domain" description="4Fe-4S ferredoxin-type" evidence="7">
    <location>
        <begin position="10"/>
        <end position="38"/>
    </location>
</feature>
<evidence type="ECO:0000256" key="2">
    <source>
        <dbReference type="ARBA" id="ARBA00022723"/>
    </source>
</evidence>
<dbReference type="EMBL" id="MGES01000006">
    <property type="protein sequence ID" value="OGL89366.1"/>
    <property type="molecule type" value="Genomic_DNA"/>
</dbReference>
<dbReference type="InterPro" id="IPR001080">
    <property type="entry name" value="3Fe4S_ferredoxin"/>
</dbReference>
<evidence type="ECO:0000256" key="5">
    <source>
        <dbReference type="ARBA" id="ARBA00023014"/>
    </source>
</evidence>
<dbReference type="PROSITE" id="PS51379">
    <property type="entry name" value="4FE4S_FER_2"/>
    <property type="match status" value="1"/>
</dbReference>
<keyword evidence="5 6" id="KW-0411">Iron-sulfur</keyword>
<dbReference type="SUPFAM" id="SSF54862">
    <property type="entry name" value="4Fe-4S ferredoxins"/>
    <property type="match status" value="1"/>
</dbReference>
<dbReference type="PANTHER" id="PTHR36923:SF3">
    <property type="entry name" value="FERREDOXIN"/>
    <property type="match status" value="1"/>
</dbReference>
<evidence type="ECO:0000256" key="4">
    <source>
        <dbReference type="ARBA" id="ARBA00023004"/>
    </source>
</evidence>
<gene>
    <name evidence="8" type="ORF">A3H75_02190</name>
</gene>
<evidence type="ECO:0000256" key="6">
    <source>
        <dbReference type="RuleBase" id="RU368020"/>
    </source>
</evidence>
<evidence type="ECO:0000256" key="1">
    <source>
        <dbReference type="ARBA" id="ARBA00022448"/>
    </source>
</evidence>
<proteinExistence type="predicted"/>
<protein>
    <recommendedName>
        <fullName evidence="6">Ferredoxin</fullName>
    </recommendedName>
</protein>
<evidence type="ECO:0000259" key="7">
    <source>
        <dbReference type="PROSITE" id="PS51379"/>
    </source>
</evidence>
<dbReference type="PANTHER" id="PTHR36923">
    <property type="entry name" value="FERREDOXIN"/>
    <property type="match status" value="1"/>
</dbReference>
<comment type="caution">
    <text evidence="8">The sequence shown here is derived from an EMBL/GenBank/DDBJ whole genome shotgun (WGS) entry which is preliminary data.</text>
</comment>
<keyword evidence="4 6" id="KW-0408">Iron</keyword>
<dbReference type="Pfam" id="PF13370">
    <property type="entry name" value="Fer4_13"/>
    <property type="match status" value="1"/>
</dbReference>
<keyword evidence="1 6" id="KW-0813">Transport</keyword>
<name>A0A1F7VFT6_9BACT</name>
<accession>A0A1F7VFT6</accession>
<dbReference type="GO" id="GO:0051536">
    <property type="term" value="F:iron-sulfur cluster binding"/>
    <property type="evidence" value="ECO:0007669"/>
    <property type="project" value="UniProtKB-KW"/>
</dbReference>